<feature type="compositionally biased region" description="Polar residues" evidence="1">
    <location>
        <begin position="1071"/>
        <end position="1084"/>
    </location>
</feature>
<feature type="compositionally biased region" description="Acidic residues" evidence="1">
    <location>
        <begin position="2635"/>
        <end position="2649"/>
    </location>
</feature>
<dbReference type="SUPFAM" id="SSF49785">
    <property type="entry name" value="Galactose-binding domain-like"/>
    <property type="match status" value="8"/>
</dbReference>
<dbReference type="Pfam" id="PF24135">
    <property type="entry name" value="DUF7402"/>
    <property type="match status" value="2"/>
</dbReference>
<feature type="region of interest" description="Disordered" evidence="1">
    <location>
        <begin position="1038"/>
        <end position="1086"/>
    </location>
</feature>
<proteinExistence type="predicted"/>
<dbReference type="Pfam" id="PF00754">
    <property type="entry name" value="F5_F8_type_C"/>
    <property type="match status" value="6"/>
</dbReference>
<dbReference type="Proteomes" id="UP001190700">
    <property type="component" value="Unassembled WGS sequence"/>
</dbReference>
<feature type="domain" description="F5/8 type C" evidence="2">
    <location>
        <begin position="3512"/>
        <end position="3600"/>
    </location>
</feature>
<feature type="region of interest" description="Disordered" evidence="1">
    <location>
        <begin position="1820"/>
        <end position="1869"/>
    </location>
</feature>
<feature type="region of interest" description="Disordered" evidence="1">
    <location>
        <begin position="259"/>
        <end position="298"/>
    </location>
</feature>
<dbReference type="CDD" id="cd00057">
    <property type="entry name" value="FA58C"/>
    <property type="match status" value="3"/>
</dbReference>
<sequence>MLNVTGGFHNLASLSLYVSGRMEVLAGQLTLRGTTVSETGKTAALINKGKISSSSSCLTLQGAIRVENSGHIRCKGIVSSWTLDDTVEVINTGSMDLGLKDFHANLVNHGNFSMRNGRVNTHDAAFTGWVSSHLRAQQEVGHVRAGDAAGFGDDAEGFYGLGSFYGLQAGNEYYSGDSGRGRPWGPGGSHQRSRARRLYGGLLGQEGSLWEGAVGIVRKQLREVLKARMMAATAPQPSLEGHPRGRRGLLLRARDENAEVDADLEEDSDAPLDGYIDSAIDTTPLGSDDYDGAASDDKQDLEDEYDNMAMPMMMVNYSYYSDNIPEEVFAQLSLRNESALEAFVEDMVHQAYNDSEAERAFYYYDDDAGHMERVIDSASSAEVRLYLNLSDGRMYYLDEQDGLARASNVSVPSTDMVERYGDASGVEYMYYNLYDYYRYYTMSDDMEDNDDDRDSVPLAEEEDEEEDMGEMLMDAEMLGEYDTPPLVADSDIPMNHTTAEEEEEEVMAVEDGSGDEQPPPAQRRRRMSGTINGHMMFGSLLSGNVPRYSVENTGEMILEHYFTGHHTNTGRLYFRHALANTGKLTLCIQGKTGHHNDHQIYMQGGGSSPAGTELEFNTCNYYGAGGHGYRRVRFETNPFSWDEPAIHSNRNWRLYFLALRSGTRFSMGNGGAEVALQPHTYIQSGSKVQVHGSSVALGGIEMHHSGTTLEVRSESTTYMSGGVYMNNRCLLRSFSRSSLQINHALNMHNHDTMEIFADEISIGHAFNVRYYSTAQVNSSKDLRVGQALYSYDRSTIQLRSQEGDTRVGHALTADHYASISMRSSGAAAVVGHALTSARHSTVGLQGLSRASVGHAVTVSGTSVLDMQSSDAAVAVGQGVSISGTSVLDMHSSNAKVTVGHGVSISGSSAAQLVGLDAVTVRRSISASNAAVVDVFGGAIDVTQDVSAAGTAKIALGSNQSAYRGSTVSVRRTVDLQGSSSMQLAGNITLGYYGVRTCLRAQSEASLMVEPYGRVILNGCTMDMGGSRMELQQGAVLHSSPVSRSINPGDAARRASSVYGNHAAGTGDNRGSLDSASGWRAQSPQGRYGPPGAVAIVSCSASSEYDGSNQCARAYDGTTNQWHTQQQNVGAWIQLNFAADTTIDRFQFTNVCGNERNSALELSFSDGSVQTVSGVPDDCTTAMYDLTPVRTSHVKVTVTAVHASKNNGAREIRFFKSHGGWLKNSQSWTANNGNYRSSVYNNHYSPTRAMDSNIHSAWHSGYGHSNQWVIFNLGRNVTLSAVQTEFGHPHWSTGYQFKDFRIEAGESLSGPWVPVHTGVAQYTKAAQTFEFSEHRAVFWRLYMINNWQNGPWFCLGYVQFYDATGDGTEDATTQGLSWYELDTGAVQPIHGVVTQGAQNHDNWVAAYTVRSSVNGSSWTDVDGAAVFAGNSDRSSYHTEMFQQGALMARYIRIYPQRWHSWVALRVGLLSPDGGGYSEVLNPEDATRAASSTIGNNAPGTGYHRGRLDSSDAWYSAHDRQGEWYQMDLGTVHEAVEGVVTQGRRQSHQWVTRFQVKVSEDGSAWADVDGGATFIGNTDRHTRVQNMFVAAIAARYVRIYPTSWRSHMAMRAGVLVKQGIEHHLAAQLHIDLGSEVNCSSNGEVLRWQSGDIVGSGTVELDTWKIENNNRLQLDGVTVTLSGNTTWTGLGLIFVANGAHIINSANSTFDMQTDAFIFGNSAANASSAVATFTNAGHVTKSKGYAATGYITAEYVSAGGTVDWSVVFSGNIDDPAYKPRLWSHPRGTGCGIAEWSDALNWLPPRVPSADAVVYIEKEGLQSPRTARPVELNPGDSARTASSSYENHTSGMGYNRGRLDSPAGWRPSPSEDSYRGPRRLALAIDGNSATFAYSSSLWTSTSLYNSGSELKSDAFFQQTSIVELEMVYGGVTRSINFSLSSDMSLYQLFNGGERATSNSVSEWHNLVSGAGLQRYCNRQGSCSYKRAYANVYIYVAQEAYDVYNGSWYEIYAGATQLITGIVTQGQADDDRWVTRYVAKIYPTEYFWPGGGFSLRAGLLLNRDCPDIQLPSASDTSVDVLFIGGEGSSPGVTIGVDATLSVRGVLALNGGSELIIDGALRTFDALWSNGTVRGRGTWESRNDLRVNAEGTYEVGSLTMQNHGRMEVHGQVSFTSSDTSQPAELINSAEGRMLFITSCLALQGAIRVENSGHIRCKGIVSSWTLDDTVEVINTGSMDLGLKDFHANLVNHGNFSMRNGRVNTHDAAFTGWVSSHLRAQQEVGHVRAGDAAGFGDDAEGFYGLGSFYGLQAGNEYYSGDSGGGRPWGPGGSHQRSRARRLYGGLLGQEGSLWEGAVGIVRKQLREVLKARMMAATAPQPSLEGHPRGRRGLLLRARDENAEVDADLEEDSDAPLDGYIDSAIATTPLGSDEYDGAASDDKQDLEDEYDNMAMPMMMVNYSYYSDNIPEEVFAQLSLRNESALEAFVEDMVHQAYNDSEAERAFYYYDDDAGHMERVIDSASSAEVRLYLNLSDGRMYYLDEQDGLARASNVSVPSTDMVERYGDASGVEYMYYNLYDYYRYYTMSDDMEDNDDDRDSVPLAEEEDEEEDMGEMLMDAEMLGEYDTPPLVADSDIPMNHTTAEEEEEEVMAVEDGSGDEQPPPAQRRRRMSGTINGHMMFGSLLSGNVPRYNVENTGEMILEHYFTGHHTNTGRLYFRHALANTGKLTLCIQGKTGHHNDHQIYMQGGGSSPAGTELEFNTCNYYGAGGHGYRRVRFETNPFSWDEPAIHSNRNWRLYFLALRSGTRFSMGNGGAEVALQPHTYIQSGSKVQVHGSSVALGGIEMHHSGTTLEVRSESTTYMSGGVYMNNRCLLRSFSRSSLQINHALNMHNHDTMEIFADEISIGHAFNVRYYSTAQVNSSKDLRVGQALYSYDRSTIQLRSQEGDTRVGHALTADHYASISMRSSGAAAVVGHALTSARHSTVGLQGLSRASVGHAVTVSGTSVLDMQSSDAAVAVGQGVSISGTSVLDMHSSNAKVTVGHGVSISGSSAAQLVGLDAVTVRRSISASNAAVVDVFGGAIDVTQDVSAAGTAKIALGSNQSAYRGSTVSVRRTVDLQGSSSMQLAGNITLGYYGVRTCLRAQSEASLTVEPYGRVILNGCTMDMGGSRMELQQGAVLHSSPVSRSINPGDAARRASSVYGNHAAGTGDNRGSLDSASGWRAQSPQGRYGPPGAVAIVSCSASSEYDGSNQCARAYDGTTNQWHTQQQNVGAWIQLNFAADTTIDRFQFTNVCGNERNSALELSFSDGSVQTVSGVPDDCTTAMYDLTPVRTSHVKVTVTAVHASKNNGAREIRFFKSHGGWLKNSQSWTANNGNYRSSVYNNHYSPTRAMDSNIHSAWHSGYGHSNQWVIFNLGRNVTLSAVQTEFGHPHWSTGYQFKDFRIEAGESLSGPWVPVHTGVAQYTKAAQTFEFPEHRAVFWRLYMINNWQNGPWFCLGYVQFYDATGDGTEDATTQGLSWYELDTGAVQPIHGVVTQGAQNHDNWVAAYTVRSSVNGSSWTDVDGAAVFAGNSDRSSYHTEMFQQGALMARYIRIYPQRWYSWVALRVGLLSPDGGGYSEVLNPEDAARAASSTIGNNAPGTGYHRGRLDSSDAWYSAHDRQGEWYQMDLGTVHEAVEGVVTQGRRQSHQWVTRFQVKVSEDGSAWADVDGGATFIGNTDRHTRVQNMFVAAIAARYVRIYPTSWRSHMAMRAGVLVKQGIEHHLAAQLHIDLGSEVNCSSNGEVLRWQSGDIVGSGTVELDTWKIENNNRLQLDGVTVTLSGNTTWTGLGLIFVANGAHIINSANSTFDMQTDAFIFGNSAANASSAVAIFTNAGHVTKSKGYAATGYITAEYVSAGGTVDWSVVFSGNIDDPAYKPRLWSHPRGTGCGIAEWSDALNWLPPRVPSADAVVYIEKEGLQSPRTARPVELNPGDSARTASSSYENHTSGMGYNRGRLDSPAGWRPSPSEDSYRAKVGAGAG</sequence>
<feature type="domain" description="F5/8 type C" evidence="2">
    <location>
        <begin position="1467"/>
        <end position="1615"/>
    </location>
</feature>
<dbReference type="SMART" id="SM00231">
    <property type="entry name" value="FA58C"/>
    <property type="match status" value="4"/>
</dbReference>
<reference evidence="3 4" key="1">
    <citation type="journal article" date="2015" name="Genome Biol. Evol.">
        <title>Comparative Genomics of a Bacterivorous Green Alga Reveals Evolutionary Causalities and Consequences of Phago-Mixotrophic Mode of Nutrition.</title>
        <authorList>
            <person name="Burns J.A."/>
            <person name="Paasch A."/>
            <person name="Narechania A."/>
            <person name="Kim E."/>
        </authorList>
    </citation>
    <scope>NUCLEOTIDE SEQUENCE [LARGE SCALE GENOMIC DNA]</scope>
    <source>
        <strain evidence="3 4">PLY_AMNH</strain>
    </source>
</reference>
<feature type="domain" description="F5/8 type C" evidence="2">
    <location>
        <begin position="3602"/>
        <end position="3750"/>
    </location>
</feature>
<dbReference type="Gene3D" id="2.60.120.260">
    <property type="entry name" value="Galactose-binding domain-like"/>
    <property type="match status" value="8"/>
</dbReference>
<organism evidence="3 4">
    <name type="scientific">Cymbomonas tetramitiformis</name>
    <dbReference type="NCBI Taxonomy" id="36881"/>
    <lineage>
        <taxon>Eukaryota</taxon>
        <taxon>Viridiplantae</taxon>
        <taxon>Chlorophyta</taxon>
        <taxon>Pyramimonadophyceae</taxon>
        <taxon>Pyramimonadales</taxon>
        <taxon>Pyramimonadaceae</taxon>
        <taxon>Cymbomonas</taxon>
    </lineage>
</organism>
<dbReference type="InterPro" id="IPR008979">
    <property type="entry name" value="Galactose-bd-like_sf"/>
</dbReference>
<protein>
    <recommendedName>
        <fullName evidence="2">F5/8 type C domain-containing protein</fullName>
    </recommendedName>
</protein>
<feature type="region of interest" description="Disordered" evidence="1">
    <location>
        <begin position="3955"/>
        <end position="4013"/>
    </location>
</feature>
<evidence type="ECO:0000313" key="4">
    <source>
        <dbReference type="Proteomes" id="UP001190700"/>
    </source>
</evidence>
<gene>
    <name evidence="3" type="ORF">CYMTET_46445</name>
</gene>
<dbReference type="InterPro" id="IPR000421">
    <property type="entry name" value="FA58C"/>
</dbReference>
<evidence type="ECO:0000256" key="1">
    <source>
        <dbReference type="SAM" id="MobiDB-lite"/>
    </source>
</evidence>
<feature type="domain" description="F5/8 type C" evidence="2">
    <location>
        <begin position="1377"/>
        <end position="1465"/>
    </location>
</feature>
<dbReference type="PROSITE" id="PS50022">
    <property type="entry name" value="FA58C_3"/>
    <property type="match status" value="4"/>
</dbReference>
<keyword evidence="4" id="KW-1185">Reference proteome</keyword>
<feature type="compositionally biased region" description="Polar residues" evidence="1">
    <location>
        <begin position="3206"/>
        <end position="3219"/>
    </location>
</feature>
<comment type="caution">
    <text evidence="3">The sequence shown here is derived from an EMBL/GenBank/DDBJ whole genome shotgun (WGS) entry which is preliminary data.</text>
</comment>
<dbReference type="PANTHER" id="PTHR24543">
    <property type="entry name" value="MULTICOPPER OXIDASE-RELATED"/>
    <property type="match status" value="1"/>
</dbReference>
<feature type="compositionally biased region" description="Polar residues" evidence="1">
    <location>
        <begin position="1834"/>
        <end position="1847"/>
    </location>
</feature>
<dbReference type="EMBL" id="LGRX02032547">
    <property type="protein sequence ID" value="KAK3243925.1"/>
    <property type="molecule type" value="Genomic_DNA"/>
</dbReference>
<name>A0AAE0EYP5_9CHLO</name>
<evidence type="ECO:0000313" key="3">
    <source>
        <dbReference type="EMBL" id="KAK3243925.1"/>
    </source>
</evidence>
<feature type="region of interest" description="Disordered" evidence="1">
    <location>
        <begin position="2634"/>
        <end position="2660"/>
    </location>
</feature>
<feature type="compositionally biased region" description="Acidic residues" evidence="1">
    <location>
        <begin position="259"/>
        <end position="270"/>
    </location>
</feature>
<feature type="compositionally biased region" description="Polar residues" evidence="1">
    <location>
        <begin position="3969"/>
        <end position="3982"/>
    </location>
</feature>
<accession>A0AAE0EYP5</accession>
<dbReference type="InterPro" id="IPR055826">
    <property type="entry name" value="DUF7402"/>
</dbReference>
<feature type="region of interest" description="Disordered" evidence="1">
    <location>
        <begin position="2580"/>
        <end position="2603"/>
    </location>
</feature>
<evidence type="ECO:0000259" key="2">
    <source>
        <dbReference type="PROSITE" id="PS50022"/>
    </source>
</evidence>
<feature type="region of interest" description="Disordered" evidence="1">
    <location>
        <begin position="3173"/>
        <end position="3221"/>
    </location>
</feature>
<feature type="region of interest" description="Disordered" evidence="1">
    <location>
        <begin position="445"/>
        <end position="468"/>
    </location>
</feature>